<name>A0A455U8X3_9GAMM</name>
<dbReference type="KEGG" id="hsr:HSBAA_29890"/>
<evidence type="ECO:0000313" key="3">
    <source>
        <dbReference type="EMBL" id="BBI61683.1"/>
    </source>
</evidence>
<accession>A0A455U8X3</accession>
<protein>
    <submittedName>
        <fullName evidence="3">Uncharacterized protein</fullName>
    </submittedName>
</protein>
<feature type="region of interest" description="Disordered" evidence="2">
    <location>
        <begin position="141"/>
        <end position="172"/>
    </location>
</feature>
<evidence type="ECO:0000313" key="4">
    <source>
        <dbReference type="Proteomes" id="UP000320231"/>
    </source>
</evidence>
<dbReference type="AlphaFoldDB" id="A0A455U8X3"/>
<dbReference type="Proteomes" id="UP000320231">
    <property type="component" value="Chromosome"/>
</dbReference>
<feature type="coiled-coil region" evidence="1">
    <location>
        <begin position="40"/>
        <end position="74"/>
    </location>
</feature>
<organism evidence="3 4">
    <name type="scientific">Vreelandella sulfidaeris</name>
    <dbReference type="NCBI Taxonomy" id="115553"/>
    <lineage>
        <taxon>Bacteria</taxon>
        <taxon>Pseudomonadati</taxon>
        <taxon>Pseudomonadota</taxon>
        <taxon>Gammaproteobacteria</taxon>
        <taxon>Oceanospirillales</taxon>
        <taxon>Halomonadaceae</taxon>
        <taxon>Vreelandella</taxon>
    </lineage>
</organism>
<gene>
    <name evidence="3" type="ORF">HSBAA_29890</name>
</gene>
<keyword evidence="1" id="KW-0175">Coiled coil</keyword>
<evidence type="ECO:0000256" key="2">
    <source>
        <dbReference type="SAM" id="MobiDB-lite"/>
    </source>
</evidence>
<reference evidence="3 4" key="1">
    <citation type="journal article" date="2019" name="Microbiol. Resour. Announc.">
        <title>Complete Genome Sequence of Halomonas sulfidaeris Strain Esulfide1 Isolated from a Metal Sulfide Rock at a Depth of 2,200 Meters, Obtained Using Nanopore Sequencing.</title>
        <authorList>
            <person name="Saito M."/>
            <person name="Nishigata A."/>
            <person name="Galipon J."/>
            <person name="Arakawa K."/>
        </authorList>
    </citation>
    <scope>NUCLEOTIDE SEQUENCE [LARGE SCALE GENOMIC DNA]</scope>
    <source>
        <strain evidence="3 4">ATCC BAA-803</strain>
    </source>
</reference>
<feature type="compositionally biased region" description="Polar residues" evidence="2">
    <location>
        <begin position="163"/>
        <end position="172"/>
    </location>
</feature>
<evidence type="ECO:0000256" key="1">
    <source>
        <dbReference type="SAM" id="Coils"/>
    </source>
</evidence>
<dbReference type="EMBL" id="AP019514">
    <property type="protein sequence ID" value="BBI61683.1"/>
    <property type="molecule type" value="Genomic_DNA"/>
</dbReference>
<proteinExistence type="predicted"/>
<sequence length="172" mass="19183">MISKIINEIYHSVGVAGERTKEDNSQGIDNSSGVAKAYDFERVNSLLAAKSRSLEQAENELARLALLYAGLDAEVSDDFQPVKYPESYDVRGLMDEFSICERLVLMSAPKTVLREQMRTLVDKLFPQLKADLREEIEKELETFGADDALPTTPPLGKSEGKENSTNPQWVAK</sequence>